<evidence type="ECO:0000256" key="3">
    <source>
        <dbReference type="ARBA" id="ARBA00023098"/>
    </source>
</evidence>
<dbReference type="Pfam" id="PF23562">
    <property type="entry name" value="AMP-binding_C_3"/>
    <property type="match status" value="1"/>
</dbReference>
<sequence length="590" mass="64367">MSENVIQIFRQTARTRADTAALKSPQGDGWQTMTWREYERDVMLAARGFMALGLERGRAVSIIGFNRAEWLIADLAAIAAGGMPAGIYTTSSAELCAYVAGHCKAQVVVVENAEHLAKFQRVRDQLPELKAIVMMDGSDPAEDVHAWEELLALGDQTDNAEDLEARIAAQTRDDAATLIYTSGTTGNPKAVQLSHHNLIWTASTVARKVDARAGDDQISYLPLSHIAEQMFSIHGPITFGGTIWFAPSLEELGATLAAVRPQTFFAVPRVWEKIQHRMQAAGAEASPVQKKIVAWAKSVGLKAAAAEENGGSRPLLYPLAEKLVFSKVKQRLGLDRTRFRGTGAAPISRETLDFFAGLDLMLYEVWGQSETTGAGTLNVPGEVKRGAIGKPYPETEIRIADDGEILMRGPSVFMGYLDNEEATRDTLDADGWLHTGDVGHIDDDGFVHITDRKKELIITAGGENISPAHVEGELKTIGVVSQCCVIGDRRKYLSALITLDEESLPEAAAAAGSPAKTAAEAAECDRFRAWFDQQLAAVNARLARVQTIKHYRLLAEDFTIDGGELTPTMKLKRRVVYDKYADQIEALYAD</sequence>
<comment type="caution">
    <text evidence="6">The sequence shown here is derived from an EMBL/GenBank/DDBJ whole genome shotgun (WGS) entry which is preliminary data.</text>
</comment>
<dbReference type="InterPro" id="IPR045851">
    <property type="entry name" value="AMP-bd_C_sf"/>
</dbReference>
<proteinExistence type="predicted"/>
<evidence type="ECO:0000256" key="2">
    <source>
        <dbReference type="ARBA" id="ARBA00022832"/>
    </source>
</evidence>
<dbReference type="Gene3D" id="3.40.50.12780">
    <property type="entry name" value="N-terminal domain of ligase-like"/>
    <property type="match status" value="1"/>
</dbReference>
<dbReference type="PANTHER" id="PTHR43272">
    <property type="entry name" value="LONG-CHAIN-FATTY-ACID--COA LIGASE"/>
    <property type="match status" value="1"/>
</dbReference>
<dbReference type="EMBL" id="JAVRHY010000013">
    <property type="protein sequence ID" value="MDT0619315.1"/>
    <property type="molecule type" value="Genomic_DNA"/>
</dbReference>
<dbReference type="InterPro" id="IPR020845">
    <property type="entry name" value="AMP-binding_CS"/>
</dbReference>
<evidence type="ECO:0000256" key="1">
    <source>
        <dbReference type="ARBA" id="ARBA00022598"/>
    </source>
</evidence>
<dbReference type="RefSeq" id="WP_311659702.1">
    <property type="nucleotide sequence ID" value="NZ_JAVRHY010000013.1"/>
</dbReference>
<dbReference type="Proteomes" id="UP001259982">
    <property type="component" value="Unassembled WGS sequence"/>
</dbReference>
<dbReference type="Pfam" id="PF00501">
    <property type="entry name" value="AMP-binding"/>
    <property type="match status" value="1"/>
</dbReference>
<evidence type="ECO:0000313" key="6">
    <source>
        <dbReference type="EMBL" id="MDT0619315.1"/>
    </source>
</evidence>
<feature type="domain" description="AMP-dependent synthetase/ligase" evidence="5">
    <location>
        <begin position="9"/>
        <end position="417"/>
    </location>
</feature>
<gene>
    <name evidence="6" type="ORF">RM531_12590</name>
</gene>
<evidence type="ECO:0000313" key="7">
    <source>
        <dbReference type="Proteomes" id="UP001259982"/>
    </source>
</evidence>
<keyword evidence="1" id="KW-0436">Ligase</keyword>
<evidence type="ECO:0000259" key="5">
    <source>
        <dbReference type="Pfam" id="PF00501"/>
    </source>
</evidence>
<dbReference type="SUPFAM" id="SSF56801">
    <property type="entry name" value="Acetyl-CoA synthetase-like"/>
    <property type="match status" value="1"/>
</dbReference>
<keyword evidence="2" id="KW-0276">Fatty acid metabolism</keyword>
<accession>A0ABU3BA12</accession>
<dbReference type="InterPro" id="IPR000873">
    <property type="entry name" value="AMP-dep_synth/lig_dom"/>
</dbReference>
<evidence type="ECO:0000256" key="4">
    <source>
        <dbReference type="ARBA" id="ARBA00024484"/>
    </source>
</evidence>
<organism evidence="6 7">
    <name type="scientific">Spectribacter acetivorans</name>
    <dbReference type="NCBI Taxonomy" id="3075603"/>
    <lineage>
        <taxon>Bacteria</taxon>
        <taxon>Pseudomonadati</taxon>
        <taxon>Pseudomonadota</taxon>
        <taxon>Gammaproteobacteria</taxon>
        <taxon>Salinisphaerales</taxon>
        <taxon>Salinisphaeraceae</taxon>
        <taxon>Spectribacter</taxon>
    </lineage>
</organism>
<comment type="catalytic activity">
    <reaction evidence="4">
        <text>a long-chain fatty acid + ATP + CoA = a long-chain fatty acyl-CoA + AMP + diphosphate</text>
        <dbReference type="Rhea" id="RHEA:15421"/>
        <dbReference type="ChEBI" id="CHEBI:30616"/>
        <dbReference type="ChEBI" id="CHEBI:33019"/>
        <dbReference type="ChEBI" id="CHEBI:57287"/>
        <dbReference type="ChEBI" id="CHEBI:57560"/>
        <dbReference type="ChEBI" id="CHEBI:83139"/>
        <dbReference type="ChEBI" id="CHEBI:456215"/>
        <dbReference type="EC" id="6.2.1.3"/>
    </reaction>
    <physiologicalReaction direction="left-to-right" evidence="4">
        <dbReference type="Rhea" id="RHEA:15422"/>
    </physiologicalReaction>
</comment>
<keyword evidence="3" id="KW-0443">Lipid metabolism</keyword>
<keyword evidence="7" id="KW-1185">Reference proteome</keyword>
<dbReference type="PROSITE" id="PS00455">
    <property type="entry name" value="AMP_BINDING"/>
    <property type="match status" value="1"/>
</dbReference>
<dbReference type="Gene3D" id="3.30.300.30">
    <property type="match status" value="1"/>
</dbReference>
<name>A0ABU3BA12_9GAMM</name>
<dbReference type="PANTHER" id="PTHR43272:SF32">
    <property type="entry name" value="AMP-DEPENDENT SYNTHETASE_LIGASE DOMAIN-CONTAINING PROTEIN"/>
    <property type="match status" value="1"/>
</dbReference>
<protein>
    <submittedName>
        <fullName evidence="6">AMP-binding protein</fullName>
    </submittedName>
</protein>
<reference evidence="6 7" key="1">
    <citation type="submission" date="2023-09" db="EMBL/GenBank/DDBJ databases">
        <authorList>
            <person name="Rey-Velasco X."/>
        </authorList>
    </citation>
    <scope>NUCLEOTIDE SEQUENCE [LARGE SCALE GENOMIC DNA]</scope>
    <source>
        <strain evidence="6 7">P385</strain>
    </source>
</reference>
<dbReference type="InterPro" id="IPR042099">
    <property type="entry name" value="ANL_N_sf"/>
</dbReference>